<comment type="pathway">
    <text evidence="10">Porphyrin-containing compound metabolism; heme A biosynthesis; heme A from heme O: step 1/1.</text>
</comment>
<evidence type="ECO:0000256" key="1">
    <source>
        <dbReference type="ARBA" id="ARBA00001970"/>
    </source>
</evidence>
<dbReference type="PANTHER" id="PTHR23289">
    <property type="entry name" value="CYTOCHROME C OXIDASE ASSEMBLY PROTEIN COX15"/>
    <property type="match status" value="1"/>
</dbReference>
<dbReference type="InterPro" id="IPR003780">
    <property type="entry name" value="COX15/CtaA_fam"/>
</dbReference>
<comment type="cofactor">
    <cofactor evidence="1">
        <name>heme b</name>
        <dbReference type="ChEBI" id="CHEBI:60344"/>
    </cofactor>
</comment>
<evidence type="ECO:0000256" key="8">
    <source>
        <dbReference type="ARBA" id="ARBA00023133"/>
    </source>
</evidence>
<dbReference type="HAMAP" id="MF_01665">
    <property type="entry name" value="HemeA_synth_type2"/>
    <property type="match status" value="1"/>
</dbReference>
<dbReference type="Pfam" id="PF02628">
    <property type="entry name" value="COX15-CtaA"/>
    <property type="match status" value="1"/>
</dbReference>
<feature type="transmembrane region" description="Helical" evidence="12">
    <location>
        <begin position="441"/>
        <end position="463"/>
    </location>
</feature>
<dbReference type="Proteomes" id="UP000298138">
    <property type="component" value="Unassembled WGS sequence"/>
</dbReference>
<dbReference type="EMBL" id="ML220113">
    <property type="protein sequence ID" value="TGZ83994.1"/>
    <property type="molecule type" value="Genomic_DNA"/>
</dbReference>
<dbReference type="AlphaFoldDB" id="A0A4S2N4Q2"/>
<proteinExistence type="inferred from homology"/>
<dbReference type="InParanoid" id="A0A4S2N4Q2"/>
<dbReference type="FunCoup" id="A0A4S2N4Q2">
    <property type="interactions" value="885"/>
</dbReference>
<reference evidence="13 14" key="1">
    <citation type="submission" date="2019-04" db="EMBL/GenBank/DDBJ databases">
        <title>Comparative genomics and transcriptomics to analyze fruiting body development in filamentous ascomycetes.</title>
        <authorList>
            <consortium name="DOE Joint Genome Institute"/>
            <person name="Lutkenhaus R."/>
            <person name="Traeger S."/>
            <person name="Breuer J."/>
            <person name="Kuo A."/>
            <person name="Lipzen A."/>
            <person name="Pangilinan J."/>
            <person name="Dilworth D."/>
            <person name="Sandor L."/>
            <person name="Poggeler S."/>
            <person name="Barry K."/>
            <person name="Grigoriev I.V."/>
            <person name="Nowrousian M."/>
        </authorList>
    </citation>
    <scope>NUCLEOTIDE SEQUENCE [LARGE SCALE GENOMIC DNA]</scope>
    <source>
        <strain evidence="13 14">CBS 389.68</strain>
    </source>
</reference>
<evidence type="ECO:0000256" key="2">
    <source>
        <dbReference type="ARBA" id="ARBA00004141"/>
    </source>
</evidence>
<feature type="transmembrane region" description="Helical" evidence="12">
    <location>
        <begin position="248"/>
        <end position="270"/>
    </location>
</feature>
<evidence type="ECO:0000256" key="6">
    <source>
        <dbReference type="ARBA" id="ARBA00023002"/>
    </source>
</evidence>
<feature type="transmembrane region" description="Helical" evidence="12">
    <location>
        <begin position="375"/>
        <end position="394"/>
    </location>
</feature>
<feature type="transmembrane region" description="Helical" evidence="12">
    <location>
        <begin position="210"/>
        <end position="228"/>
    </location>
</feature>
<organism evidence="13 14">
    <name type="scientific">Ascodesmis nigricans</name>
    <dbReference type="NCBI Taxonomy" id="341454"/>
    <lineage>
        <taxon>Eukaryota</taxon>
        <taxon>Fungi</taxon>
        <taxon>Dikarya</taxon>
        <taxon>Ascomycota</taxon>
        <taxon>Pezizomycotina</taxon>
        <taxon>Pezizomycetes</taxon>
        <taxon>Pezizales</taxon>
        <taxon>Ascodesmidaceae</taxon>
        <taxon>Ascodesmis</taxon>
    </lineage>
</organism>
<keyword evidence="9 12" id="KW-0472">Membrane</keyword>
<evidence type="ECO:0000256" key="3">
    <source>
        <dbReference type="ARBA" id="ARBA00022692"/>
    </source>
</evidence>
<dbReference type="GO" id="GO:0006784">
    <property type="term" value="P:heme A biosynthetic process"/>
    <property type="evidence" value="ECO:0007669"/>
    <property type="project" value="InterPro"/>
</dbReference>
<feature type="transmembrane region" description="Helical" evidence="12">
    <location>
        <begin position="415"/>
        <end position="435"/>
    </location>
</feature>
<dbReference type="InterPro" id="IPR023754">
    <property type="entry name" value="HemeA_Synthase_type2"/>
</dbReference>
<keyword evidence="8" id="KW-0350">Heme biosynthesis</keyword>
<evidence type="ECO:0000256" key="12">
    <source>
        <dbReference type="SAM" id="Phobius"/>
    </source>
</evidence>
<dbReference type="GO" id="GO:0120547">
    <property type="term" value="F:heme A synthase activity"/>
    <property type="evidence" value="ECO:0007669"/>
    <property type="project" value="UniProtKB-EC"/>
</dbReference>
<evidence type="ECO:0000256" key="7">
    <source>
        <dbReference type="ARBA" id="ARBA00023004"/>
    </source>
</evidence>
<feature type="transmembrane region" description="Helical" evidence="12">
    <location>
        <begin position="303"/>
        <end position="330"/>
    </location>
</feature>
<evidence type="ECO:0000256" key="11">
    <source>
        <dbReference type="ARBA" id="ARBA00048044"/>
    </source>
</evidence>
<keyword evidence="14" id="KW-1185">Reference proteome</keyword>
<feature type="transmembrane region" description="Helical" evidence="12">
    <location>
        <begin position="95"/>
        <end position="115"/>
    </location>
</feature>
<dbReference type="GO" id="GO:0046872">
    <property type="term" value="F:metal ion binding"/>
    <property type="evidence" value="ECO:0007669"/>
    <property type="project" value="UniProtKB-KW"/>
</dbReference>
<evidence type="ECO:0000256" key="4">
    <source>
        <dbReference type="ARBA" id="ARBA00022723"/>
    </source>
</evidence>
<keyword evidence="6" id="KW-0560">Oxidoreductase</keyword>
<evidence type="ECO:0000256" key="5">
    <source>
        <dbReference type="ARBA" id="ARBA00022989"/>
    </source>
</evidence>
<feature type="transmembrane region" description="Helical" evidence="12">
    <location>
        <begin position="180"/>
        <end position="198"/>
    </location>
</feature>
<evidence type="ECO:0000313" key="14">
    <source>
        <dbReference type="Proteomes" id="UP000298138"/>
    </source>
</evidence>
<dbReference type="STRING" id="341454.A0A4S2N4Q2"/>
<keyword evidence="7" id="KW-0408">Iron</keyword>
<evidence type="ECO:0000256" key="10">
    <source>
        <dbReference type="ARBA" id="ARBA00044501"/>
    </source>
</evidence>
<dbReference type="PANTHER" id="PTHR23289:SF2">
    <property type="entry name" value="CYTOCHROME C OXIDASE ASSEMBLY PROTEIN COX15 HOMOLOG"/>
    <property type="match status" value="1"/>
</dbReference>
<dbReference type="GO" id="GO:0005743">
    <property type="term" value="C:mitochondrial inner membrane"/>
    <property type="evidence" value="ECO:0007669"/>
    <property type="project" value="TreeGrafter"/>
</dbReference>
<accession>A0A4S2N4Q2</accession>
<protein>
    <submittedName>
        <fullName evidence="13">COX15-CtaA-domain-containing protein</fullName>
    </submittedName>
</protein>
<dbReference type="OrthoDB" id="1726137at2759"/>
<name>A0A4S2N4Q2_9PEZI</name>
<dbReference type="GO" id="GO:0016653">
    <property type="term" value="F:oxidoreductase activity, acting on NAD(P)H, heme protein as acceptor"/>
    <property type="evidence" value="ECO:0007669"/>
    <property type="project" value="TreeGrafter"/>
</dbReference>
<comment type="catalytic activity">
    <reaction evidence="11">
        <text>Fe(II)-heme o + 2 A + H2O = Fe(II)-heme a + 2 AH2</text>
        <dbReference type="Rhea" id="RHEA:63388"/>
        <dbReference type="ChEBI" id="CHEBI:13193"/>
        <dbReference type="ChEBI" id="CHEBI:15377"/>
        <dbReference type="ChEBI" id="CHEBI:17499"/>
        <dbReference type="ChEBI" id="CHEBI:60530"/>
        <dbReference type="ChEBI" id="CHEBI:61715"/>
        <dbReference type="EC" id="1.17.99.9"/>
    </reaction>
    <physiologicalReaction direction="left-to-right" evidence="11">
        <dbReference type="Rhea" id="RHEA:63389"/>
    </physiologicalReaction>
</comment>
<evidence type="ECO:0000256" key="9">
    <source>
        <dbReference type="ARBA" id="ARBA00023136"/>
    </source>
</evidence>
<evidence type="ECO:0000313" key="13">
    <source>
        <dbReference type="EMBL" id="TGZ83994.1"/>
    </source>
</evidence>
<comment type="subcellular location">
    <subcellularLocation>
        <location evidence="2">Membrane</location>
        <topology evidence="2">Multi-pass membrane protein</topology>
    </subcellularLocation>
</comment>
<gene>
    <name evidence="13" type="ORF">EX30DRAFT_338571</name>
</gene>
<keyword evidence="3 12" id="KW-0812">Transmembrane</keyword>
<keyword evidence="4" id="KW-0479">Metal-binding</keyword>
<sequence>MLPLRNLSYRRLAIGWRRVHTASIPPTRSTLPTSRILSQLPQGSPLTQSRPFSFTSNLSATLKTETTPLGGLATSITKEAVKKTSAWPETSDRKVGYWLLGSAGLVFGIVVLGGLTRLTESGLSITEWKPVTGSLPPLSHADWVENFDKYRDSPEYRIINPNMTLEEFKFIYYMEWAHRVWGRVIGLSFVLPATYFIVRKRVTPRVARRLLGISGLIGLQGFIGWWMVKSGLQDDLFVKPGSVPRVSQYRLTTHLGAAFALYVAMLWSGLDILRENRLFKDPKLAIETLEKLKSPQLRAFRGLVGLLGVMVFTTAMTGGLVAGLDAGLIYNEFPKMGTGYMPPVKEMFNTFYSHRDDNSDLIWRNMLENPSTVQFQHRVAALTTFSTIVAVFLFSRLNSRVAQAMPKDVRKGMMGVLHLAIMQVLLGIGTLIYIVPTHLAATHQAGALALLTGTVVLGHRVWLPKVAARIAGQKLQAAAVRAAARKI</sequence>
<keyword evidence="5 12" id="KW-1133">Transmembrane helix</keyword>